<comment type="similarity">
    <text evidence="2 7">Belongs to the UPF0056 (MarC) family.</text>
</comment>
<comment type="subcellular location">
    <subcellularLocation>
        <location evidence="1 7">Cell membrane</location>
        <topology evidence="1 7">Multi-pass membrane protein</topology>
    </subcellularLocation>
</comment>
<evidence type="ECO:0000256" key="5">
    <source>
        <dbReference type="ARBA" id="ARBA00022989"/>
    </source>
</evidence>
<evidence type="ECO:0000313" key="9">
    <source>
        <dbReference type="Proteomes" id="UP000541425"/>
    </source>
</evidence>
<dbReference type="GO" id="GO:0005886">
    <property type="term" value="C:plasma membrane"/>
    <property type="evidence" value="ECO:0007669"/>
    <property type="project" value="UniProtKB-SubCell"/>
</dbReference>
<comment type="caution">
    <text evidence="8">The sequence shown here is derived from an EMBL/GenBank/DDBJ whole genome shotgun (WGS) entry which is preliminary data.</text>
</comment>
<keyword evidence="5 7" id="KW-1133">Transmembrane helix</keyword>
<dbReference type="InterPro" id="IPR002771">
    <property type="entry name" value="Multi_antbiot-R_MarC"/>
</dbReference>
<evidence type="ECO:0000256" key="3">
    <source>
        <dbReference type="ARBA" id="ARBA00022475"/>
    </source>
</evidence>
<sequence>MLDIISHTLSQFSIEQTAGAFIVLMAIIDVLGSTPIFLNLQSKGRPINALKAAGISLVLLVAFFYAGDAVLQLFHVDIQSFAVAGALIIFIMALEMLLDVEIFKYGGPTKEATLIPVVFPLIAGPGAFTTLISLKAEFAQINILAALTLNMGLVYIIIAGASWVEEHVSKTFIYILRKFFGVILLAISVRLFTSNVLPLIESLSK</sequence>
<dbReference type="AlphaFoldDB" id="A0A7W5UWL5"/>
<feature type="transmembrane region" description="Helical" evidence="7">
    <location>
        <begin position="80"/>
        <end position="100"/>
    </location>
</feature>
<proteinExistence type="inferred from homology"/>
<evidence type="ECO:0000256" key="4">
    <source>
        <dbReference type="ARBA" id="ARBA00022692"/>
    </source>
</evidence>
<dbReference type="EMBL" id="JACICA010000005">
    <property type="protein sequence ID" value="MBB3702844.1"/>
    <property type="molecule type" value="Genomic_DNA"/>
</dbReference>
<gene>
    <name evidence="8" type="ORF">FHS60_001313</name>
</gene>
<keyword evidence="4 7" id="KW-0812">Transmembrane</keyword>
<dbReference type="RefSeq" id="WP_183696471.1">
    <property type="nucleotide sequence ID" value="NZ_JACICA010000005.1"/>
</dbReference>
<dbReference type="PANTHER" id="PTHR33508:SF1">
    <property type="entry name" value="UPF0056 MEMBRANE PROTEIN YHCE"/>
    <property type="match status" value="1"/>
</dbReference>
<dbReference type="Proteomes" id="UP000541425">
    <property type="component" value="Unassembled WGS sequence"/>
</dbReference>
<feature type="transmembrane region" description="Helical" evidence="7">
    <location>
        <begin position="112"/>
        <end position="132"/>
    </location>
</feature>
<accession>A0A7W5UWL5</accession>
<keyword evidence="3" id="KW-1003">Cell membrane</keyword>
<dbReference type="PANTHER" id="PTHR33508">
    <property type="entry name" value="UPF0056 MEMBRANE PROTEIN YHCE"/>
    <property type="match status" value="1"/>
</dbReference>
<reference evidence="8 9" key="1">
    <citation type="submission" date="2020-08" db="EMBL/GenBank/DDBJ databases">
        <title>Genomic Encyclopedia of Type Strains, Phase IV (KMG-IV): sequencing the most valuable type-strain genomes for metagenomic binning, comparative biology and taxonomic classification.</title>
        <authorList>
            <person name="Goeker M."/>
        </authorList>
    </citation>
    <scope>NUCLEOTIDE SEQUENCE [LARGE SCALE GENOMIC DNA]</scope>
    <source>
        <strain evidence="8 9">DSM 22548</strain>
    </source>
</reference>
<evidence type="ECO:0000256" key="6">
    <source>
        <dbReference type="ARBA" id="ARBA00023136"/>
    </source>
</evidence>
<evidence type="ECO:0000256" key="2">
    <source>
        <dbReference type="ARBA" id="ARBA00009784"/>
    </source>
</evidence>
<evidence type="ECO:0000313" key="8">
    <source>
        <dbReference type="EMBL" id="MBB3702844.1"/>
    </source>
</evidence>
<name>A0A7W5UWL5_9BACT</name>
<dbReference type="Pfam" id="PF01914">
    <property type="entry name" value="MarC"/>
    <property type="match status" value="1"/>
</dbReference>
<feature type="transmembrane region" description="Helical" evidence="7">
    <location>
        <begin position="52"/>
        <end position="74"/>
    </location>
</feature>
<keyword evidence="6 7" id="KW-0472">Membrane</keyword>
<evidence type="ECO:0000256" key="1">
    <source>
        <dbReference type="ARBA" id="ARBA00004651"/>
    </source>
</evidence>
<protein>
    <recommendedName>
        <fullName evidence="7">UPF0056 membrane protein</fullName>
    </recommendedName>
</protein>
<feature type="transmembrane region" description="Helical" evidence="7">
    <location>
        <begin position="138"/>
        <end position="158"/>
    </location>
</feature>
<feature type="transmembrane region" description="Helical" evidence="7">
    <location>
        <begin position="20"/>
        <end position="40"/>
    </location>
</feature>
<feature type="transmembrane region" description="Helical" evidence="7">
    <location>
        <begin position="179"/>
        <end position="200"/>
    </location>
</feature>
<organism evidence="8 9">
    <name type="scientific">Alloprevotella rava</name>
    <dbReference type="NCBI Taxonomy" id="671218"/>
    <lineage>
        <taxon>Bacteria</taxon>
        <taxon>Pseudomonadati</taxon>
        <taxon>Bacteroidota</taxon>
        <taxon>Bacteroidia</taxon>
        <taxon>Bacteroidales</taxon>
        <taxon>Prevotellaceae</taxon>
        <taxon>Alloprevotella</taxon>
    </lineage>
</organism>
<evidence type="ECO:0000256" key="7">
    <source>
        <dbReference type="RuleBase" id="RU362048"/>
    </source>
</evidence>